<evidence type="ECO:0000313" key="2">
    <source>
        <dbReference type="EMBL" id="CAA9271488.1"/>
    </source>
</evidence>
<proteinExistence type="predicted"/>
<feature type="region of interest" description="Disordered" evidence="1">
    <location>
        <begin position="373"/>
        <end position="392"/>
    </location>
</feature>
<dbReference type="EMBL" id="CADCTO010000387">
    <property type="protein sequence ID" value="CAA9271488.1"/>
    <property type="molecule type" value="Genomic_DNA"/>
</dbReference>
<name>A0A6J4J5T5_9BACT</name>
<evidence type="ECO:0000256" key="1">
    <source>
        <dbReference type="SAM" id="MobiDB-lite"/>
    </source>
</evidence>
<gene>
    <name evidence="2" type="ORF">AVDCRST_MAG63-3005</name>
</gene>
<accession>A0A6J4J5T5</accession>
<dbReference type="InterPro" id="IPR025586">
    <property type="entry name" value="PcfJ"/>
</dbReference>
<dbReference type="Pfam" id="PF14284">
    <property type="entry name" value="PcfJ"/>
    <property type="match status" value="1"/>
</dbReference>
<organism evidence="2">
    <name type="scientific">uncultured Armatimonadetes bacterium</name>
    <dbReference type="NCBI Taxonomy" id="157466"/>
    <lineage>
        <taxon>Bacteria</taxon>
        <taxon>Bacillati</taxon>
        <taxon>Armatimonadota</taxon>
        <taxon>environmental samples</taxon>
    </lineage>
</organism>
<reference evidence="2" key="1">
    <citation type="submission" date="2020-02" db="EMBL/GenBank/DDBJ databases">
        <authorList>
            <person name="Meier V. D."/>
        </authorList>
    </citation>
    <scope>NUCLEOTIDE SEQUENCE</scope>
    <source>
        <strain evidence="2">AVDCRST_MAG63</strain>
    </source>
</reference>
<feature type="compositionally biased region" description="Basic and acidic residues" evidence="1">
    <location>
        <begin position="98"/>
        <end position="110"/>
    </location>
</feature>
<sequence>MSRAEAEFARHLKALGLADETAYRAWCRDNGFGTGLQKTWQERRDERLARCKRADQESADAAFREHLRALGLADAVAYASWCRERGFGASHQKTAPQRRQEEEAARRERAQAAMVTSRRQDRRPEELLRCLHRGEALPGAPMSPVLRQVRDAFALPGNRSRTGDAFLRLLLHAQKCSRLLAVEPVIPALGEQTGNTFVDALLALARHERDWLRPPEDWQPDSKSSHRQFAALARHLLARYPVPPFMDSAWFRGDAPAAREQQGWFKHVGGGQNIRTAAGLPVTLTKRAAHLFPEAPREYTVEAALRWAQIRALGGGDDLVRAVVATRLGERFEDEAFWVSVLHFFVNNPLLDRAWVGPIVDYIAFRREAAREAEGPAGAEPHGPPPDPNFSMKGRTAVALTRLVEEWHRELAREQTKPPVAWEPSGIRGFLSDDPEGEPVRWTITELLSARELADEGREMRHCVASYARSCARGQQSIWSLQMHAPDGRPPRRVMTIAVNNARHMITQARGRCNHLPGDRRASARLDDAPDLMKRWAAQERLGIASHL</sequence>
<feature type="region of interest" description="Disordered" evidence="1">
    <location>
        <begin position="89"/>
        <end position="118"/>
    </location>
</feature>
<dbReference type="AlphaFoldDB" id="A0A6J4J5T5"/>
<protein>
    <submittedName>
        <fullName evidence="2">Uncharacterized protein</fullName>
    </submittedName>
</protein>